<comment type="caution">
    <text evidence="1">The sequence shown here is derived from an EMBL/GenBank/DDBJ whole genome shotgun (WGS) entry which is preliminary data.</text>
</comment>
<evidence type="ECO:0000313" key="2">
    <source>
        <dbReference type="Proteomes" id="UP000248329"/>
    </source>
</evidence>
<reference evidence="1" key="1">
    <citation type="submission" date="2018-01" db="EMBL/GenBank/DDBJ databases">
        <authorList>
            <person name="Krukenberg V."/>
        </authorList>
    </citation>
    <scope>NUCLEOTIDE SEQUENCE</scope>
    <source>
        <strain evidence="1">E20ANME2</strain>
    </source>
</reference>
<protein>
    <submittedName>
        <fullName evidence="1">Cysteate synthase</fullName>
    </submittedName>
</protein>
<organism evidence="1 2">
    <name type="scientific">Candidatus Methanogaster sp</name>
    <dbReference type="NCBI Taxonomy" id="3386292"/>
    <lineage>
        <taxon>Archaea</taxon>
        <taxon>Methanobacteriati</taxon>
        <taxon>Methanobacteriota</taxon>
        <taxon>Stenosarchaea group</taxon>
        <taxon>Methanomicrobia</taxon>
        <taxon>Methanosarcinales</taxon>
        <taxon>ANME-2 cluster</taxon>
        <taxon>Candidatus Methanogasteraceae</taxon>
        <taxon>Candidatus Methanogaster</taxon>
    </lineage>
</organism>
<dbReference type="Proteomes" id="UP000248329">
    <property type="component" value="Unassembled WGS sequence"/>
</dbReference>
<gene>
    <name evidence="1" type="ORF">C4B59_03315</name>
</gene>
<name>A0AC61L5I9_9EURY</name>
<proteinExistence type="predicted"/>
<accession>A0AC61L5I9</accession>
<sequence>MGRYQLRCLHCNQTLADHYTLRCHDDALLRTEYRETRLILRDLPGLWKFQEWLPVSGSMEVGDAPATCKSEGLAQELGLHNLYISFNGYFPDQGAFIKTCSFKELESPPTFQRSSEHGNGTLVIASAGNTGRAFAETASDAGLPLVVVIPESNMYRLWITNEISDSIRVIAVDGDYYDAIVLGDRIGQMDGFRNEGGAKNVARRDGMGIVMLDAVLCMKTLPDHYFQAIGSGTGGIAAWEASLRLIRDGRFGDRMPQLHLAQDSVFAPIFNAWSHDRNTIAPEDVPDKSQIRGTYTDILSNRNPPYAVRGGVADALVDTAGQVYAIDTGEARDAKQLFEDSEGVDILRPAAIAVAALCRAVNSNSIDPDDTVLLNITGGGLSRLKDDYAPNHLSADLLATDENMDELMEVLLL</sequence>
<dbReference type="EMBL" id="PQXF01000004">
    <property type="protein sequence ID" value="PXF61593.1"/>
    <property type="molecule type" value="Genomic_DNA"/>
</dbReference>
<evidence type="ECO:0000313" key="1">
    <source>
        <dbReference type="EMBL" id="PXF61593.1"/>
    </source>
</evidence>